<dbReference type="PROSITE" id="PS50110">
    <property type="entry name" value="RESPONSE_REGULATORY"/>
    <property type="match status" value="1"/>
</dbReference>
<keyword evidence="2" id="KW-0560">Oxidoreductase</keyword>
<name>A0ABP7GQC9_9MICO</name>
<dbReference type="Gene3D" id="3.50.50.60">
    <property type="entry name" value="FAD/NAD(P)-binding domain"/>
    <property type="match status" value="2"/>
</dbReference>
<protein>
    <submittedName>
        <fullName evidence="6">FAD-dependent oxidoreductase</fullName>
    </submittedName>
</protein>
<feature type="domain" description="Response regulatory" evidence="5">
    <location>
        <begin position="14"/>
        <end position="137"/>
    </location>
</feature>
<evidence type="ECO:0000313" key="7">
    <source>
        <dbReference type="Proteomes" id="UP001500540"/>
    </source>
</evidence>
<accession>A0ABP7GQC9</accession>
<comment type="catalytic activity">
    <reaction evidence="3">
        <text>[thioredoxin]-dithiol + NADP(+) = [thioredoxin]-disulfide + NADPH + H(+)</text>
        <dbReference type="Rhea" id="RHEA:20345"/>
        <dbReference type="Rhea" id="RHEA-COMP:10698"/>
        <dbReference type="Rhea" id="RHEA-COMP:10700"/>
        <dbReference type="ChEBI" id="CHEBI:15378"/>
        <dbReference type="ChEBI" id="CHEBI:29950"/>
        <dbReference type="ChEBI" id="CHEBI:50058"/>
        <dbReference type="ChEBI" id="CHEBI:57783"/>
        <dbReference type="ChEBI" id="CHEBI:58349"/>
        <dbReference type="EC" id="1.8.1.9"/>
    </reaction>
</comment>
<keyword evidence="7" id="KW-1185">Reference proteome</keyword>
<organism evidence="6 7">
    <name type="scientific">Microbacterium kribbense</name>
    <dbReference type="NCBI Taxonomy" id="433645"/>
    <lineage>
        <taxon>Bacteria</taxon>
        <taxon>Bacillati</taxon>
        <taxon>Actinomycetota</taxon>
        <taxon>Actinomycetes</taxon>
        <taxon>Micrococcales</taxon>
        <taxon>Microbacteriaceae</taxon>
        <taxon>Microbacterium</taxon>
    </lineage>
</organism>
<dbReference type="Pfam" id="PF07992">
    <property type="entry name" value="Pyr_redox_2"/>
    <property type="match status" value="1"/>
</dbReference>
<dbReference type="InterPro" id="IPR011006">
    <property type="entry name" value="CheY-like_superfamily"/>
</dbReference>
<evidence type="ECO:0000256" key="1">
    <source>
        <dbReference type="ARBA" id="ARBA00022630"/>
    </source>
</evidence>
<dbReference type="InterPro" id="IPR036188">
    <property type="entry name" value="FAD/NAD-bd_sf"/>
</dbReference>
<dbReference type="Gene3D" id="3.40.50.2300">
    <property type="match status" value="1"/>
</dbReference>
<keyword evidence="1" id="KW-0285">Flavoprotein</keyword>
<gene>
    <name evidence="6" type="ORF">GCM10022240_19600</name>
</gene>
<dbReference type="InterPro" id="IPR001789">
    <property type="entry name" value="Sig_transdc_resp-reg_receiver"/>
</dbReference>
<dbReference type="RefSeq" id="WP_344783061.1">
    <property type="nucleotide sequence ID" value="NZ_BAABAF010000007.1"/>
</dbReference>
<reference evidence="7" key="1">
    <citation type="journal article" date="2019" name="Int. J. Syst. Evol. Microbiol.">
        <title>The Global Catalogue of Microorganisms (GCM) 10K type strain sequencing project: providing services to taxonomists for standard genome sequencing and annotation.</title>
        <authorList>
            <consortium name="The Broad Institute Genomics Platform"/>
            <consortium name="The Broad Institute Genome Sequencing Center for Infectious Disease"/>
            <person name="Wu L."/>
            <person name="Ma J."/>
        </authorList>
    </citation>
    <scope>NUCLEOTIDE SEQUENCE [LARGE SCALE GENOMIC DNA]</scope>
    <source>
        <strain evidence="7">JCM 16950</strain>
    </source>
</reference>
<dbReference type="InterPro" id="IPR023753">
    <property type="entry name" value="FAD/NAD-binding_dom"/>
</dbReference>
<evidence type="ECO:0000259" key="5">
    <source>
        <dbReference type="PROSITE" id="PS50110"/>
    </source>
</evidence>
<evidence type="ECO:0000313" key="6">
    <source>
        <dbReference type="EMBL" id="GAA3767289.1"/>
    </source>
</evidence>
<dbReference type="SUPFAM" id="SSF52172">
    <property type="entry name" value="CheY-like"/>
    <property type="match status" value="1"/>
</dbReference>
<dbReference type="PRINTS" id="PR00368">
    <property type="entry name" value="FADPNR"/>
</dbReference>
<dbReference type="PRINTS" id="PR00469">
    <property type="entry name" value="PNDRDTASEII"/>
</dbReference>
<dbReference type="Pfam" id="PF00072">
    <property type="entry name" value="Response_reg"/>
    <property type="match status" value="1"/>
</dbReference>
<proteinExistence type="predicted"/>
<evidence type="ECO:0000256" key="3">
    <source>
        <dbReference type="ARBA" id="ARBA00048132"/>
    </source>
</evidence>
<sequence>MTDPTPAGDAARPVILAVDDDPAVLSAVRGDLRRHYGRHYRVVTAAGGAEAVATLRTLKLQSAPVAVVISDQRMPEVAGHEVLAAARELFDDVRTVLLTAYADTEVAIGAINDLHLDYYILKPWDPPEERLYPVVDDLLGDWHAHHRSGAALTRVVGTRWSTRTHEIRDFLQRNQIPMAWLDVDVSAEGRTLWEAAGSGALPLVLTPDGTGLADPDVAELAAALGHKTHTDTETFDLVIVGAGPAGLASAVYGASEGLRTVCVERLVPGGQAGQSSRIENYLGFPGGIAGADLARRAVTQARRFEVEVLAPTTVSGLDLAGPYPRVELSDGSAISCGALILACGVSYRSLDVPGSAEFEGRGVFYGAALSERDTVAGEDIVVVGGANSAGQAAVFFSDHAKSVTILCRAAELGAKMSDYLVRQIAARPNITVRCGTTVQAVSGDGHLEHVTVAGAEDASTEQLAASSMFVFIGASPHTDWMPPQIVRDARGFIRTGPALGGQRHPTADGDRDPYLYETSVPRVFAVGDVRAQSIKRVASAVGEGSVAVQFVHQVLRG</sequence>
<dbReference type="InterPro" id="IPR050097">
    <property type="entry name" value="Ferredoxin-NADP_redctase_2"/>
</dbReference>
<evidence type="ECO:0000256" key="2">
    <source>
        <dbReference type="ARBA" id="ARBA00023002"/>
    </source>
</evidence>
<keyword evidence="4" id="KW-0597">Phosphoprotein</keyword>
<dbReference type="PANTHER" id="PTHR48105">
    <property type="entry name" value="THIOREDOXIN REDUCTASE 1-RELATED-RELATED"/>
    <property type="match status" value="1"/>
</dbReference>
<dbReference type="Proteomes" id="UP001500540">
    <property type="component" value="Unassembled WGS sequence"/>
</dbReference>
<comment type="caution">
    <text evidence="6">The sequence shown here is derived from an EMBL/GenBank/DDBJ whole genome shotgun (WGS) entry which is preliminary data.</text>
</comment>
<feature type="modified residue" description="4-aspartylphosphate" evidence="4">
    <location>
        <position position="71"/>
    </location>
</feature>
<dbReference type="EMBL" id="BAABAF010000007">
    <property type="protein sequence ID" value="GAA3767289.1"/>
    <property type="molecule type" value="Genomic_DNA"/>
</dbReference>
<dbReference type="SUPFAM" id="SSF51905">
    <property type="entry name" value="FAD/NAD(P)-binding domain"/>
    <property type="match status" value="1"/>
</dbReference>
<evidence type="ECO:0000256" key="4">
    <source>
        <dbReference type="PROSITE-ProRule" id="PRU00169"/>
    </source>
</evidence>
<dbReference type="SMART" id="SM00448">
    <property type="entry name" value="REC"/>
    <property type="match status" value="1"/>
</dbReference>